<dbReference type="Gene3D" id="3.40.50.150">
    <property type="entry name" value="Vaccinia Virus protein VP39"/>
    <property type="match status" value="1"/>
</dbReference>
<accession>A0A923HMF3</accession>
<sequence>MTAISTHSSVERAAAADVLVSPWVQRFAHLLPTGQVLDVACGSGRHTHWLLASGYAVIALDKNPAMLPALSARGANVIQHDLEPDAETANWPFSDDMFSAIIVCNYLHRPLFPYLLASLKPDGVLIYETFAQGNAEFGKPSNPAFLLSPGELLEQMRSNAQVQMQVIAYEEGFVSKPKDAMVQRICARKAAFSSVFDHL</sequence>
<reference evidence="2" key="1">
    <citation type="submission" date="2020-08" db="EMBL/GenBank/DDBJ databases">
        <title>Novel species isolated from subtropical streams in China.</title>
        <authorList>
            <person name="Lu H."/>
        </authorList>
    </citation>
    <scope>NUCLEOTIDE SEQUENCE</scope>
    <source>
        <strain evidence="2">KACC 12607</strain>
    </source>
</reference>
<evidence type="ECO:0000259" key="1">
    <source>
        <dbReference type="Pfam" id="PF13649"/>
    </source>
</evidence>
<dbReference type="CDD" id="cd02440">
    <property type="entry name" value="AdoMet_MTases"/>
    <property type="match status" value="1"/>
</dbReference>
<protein>
    <submittedName>
        <fullName evidence="2">Class I SAM-dependent methyltransferase</fullName>
    </submittedName>
</protein>
<proteinExistence type="predicted"/>
<organism evidence="2 3">
    <name type="scientific">Undibacterium jejuense</name>
    <dbReference type="NCBI Taxonomy" id="1344949"/>
    <lineage>
        <taxon>Bacteria</taxon>
        <taxon>Pseudomonadati</taxon>
        <taxon>Pseudomonadota</taxon>
        <taxon>Betaproteobacteria</taxon>
        <taxon>Burkholderiales</taxon>
        <taxon>Oxalobacteraceae</taxon>
        <taxon>Undibacterium</taxon>
    </lineage>
</organism>
<dbReference type="Pfam" id="PF13649">
    <property type="entry name" value="Methyltransf_25"/>
    <property type="match status" value="1"/>
</dbReference>
<keyword evidence="2" id="KW-0808">Transferase</keyword>
<gene>
    <name evidence="2" type="ORF">H8K32_09325</name>
</gene>
<dbReference type="Proteomes" id="UP000634011">
    <property type="component" value="Unassembled WGS sequence"/>
</dbReference>
<name>A0A923HMF3_9BURK</name>
<evidence type="ECO:0000313" key="3">
    <source>
        <dbReference type="Proteomes" id="UP000634011"/>
    </source>
</evidence>
<dbReference type="EMBL" id="JACOFV010000007">
    <property type="protein sequence ID" value="MBC3862296.1"/>
    <property type="molecule type" value="Genomic_DNA"/>
</dbReference>
<evidence type="ECO:0000313" key="2">
    <source>
        <dbReference type="EMBL" id="MBC3862296.1"/>
    </source>
</evidence>
<keyword evidence="2" id="KW-0489">Methyltransferase</keyword>
<dbReference type="InterPro" id="IPR029063">
    <property type="entry name" value="SAM-dependent_MTases_sf"/>
</dbReference>
<dbReference type="InterPro" id="IPR041698">
    <property type="entry name" value="Methyltransf_25"/>
</dbReference>
<dbReference type="RefSeq" id="WP_186912218.1">
    <property type="nucleotide sequence ID" value="NZ_JACOFV010000007.1"/>
</dbReference>
<keyword evidence="3" id="KW-1185">Reference proteome</keyword>
<feature type="domain" description="Methyltransferase" evidence="1">
    <location>
        <begin position="36"/>
        <end position="119"/>
    </location>
</feature>
<dbReference type="GO" id="GO:0032259">
    <property type="term" value="P:methylation"/>
    <property type="evidence" value="ECO:0007669"/>
    <property type="project" value="UniProtKB-KW"/>
</dbReference>
<dbReference type="GO" id="GO:0008168">
    <property type="term" value="F:methyltransferase activity"/>
    <property type="evidence" value="ECO:0007669"/>
    <property type="project" value="UniProtKB-KW"/>
</dbReference>
<dbReference type="SUPFAM" id="SSF53335">
    <property type="entry name" value="S-adenosyl-L-methionine-dependent methyltransferases"/>
    <property type="match status" value="1"/>
</dbReference>
<comment type="caution">
    <text evidence="2">The sequence shown here is derived from an EMBL/GenBank/DDBJ whole genome shotgun (WGS) entry which is preliminary data.</text>
</comment>
<dbReference type="AlphaFoldDB" id="A0A923HMF3"/>